<protein>
    <submittedName>
        <fullName evidence="1">Uncharacterized protein</fullName>
    </submittedName>
</protein>
<dbReference type="AlphaFoldDB" id="A0A5J4URK7"/>
<evidence type="ECO:0000313" key="2">
    <source>
        <dbReference type="Proteomes" id="UP000324800"/>
    </source>
</evidence>
<reference evidence="1 2" key="1">
    <citation type="submission" date="2019-03" db="EMBL/GenBank/DDBJ databases">
        <title>Single cell metagenomics reveals metabolic interactions within the superorganism composed of flagellate Streblomastix strix and complex community of Bacteroidetes bacteria on its surface.</title>
        <authorList>
            <person name="Treitli S.C."/>
            <person name="Kolisko M."/>
            <person name="Husnik F."/>
            <person name="Keeling P."/>
            <person name="Hampl V."/>
        </authorList>
    </citation>
    <scope>NUCLEOTIDE SEQUENCE [LARGE SCALE GENOMIC DNA]</scope>
    <source>
        <strain evidence="1">ST1C</strain>
    </source>
</reference>
<dbReference type="OrthoDB" id="5988713at2759"/>
<sequence length="148" mass="17283">MAYERLDESKPIRYFITYDFETVPRIINQGYGSKSVVNGIEVHNSQQHTVLEPLSVASTIKSKSGIKKIYFDLRQKNFIEKWHEQLFEEAKQLKEDNQYDDPEIPYDISIPVIGSCWFCKARFTNENRPTLDRINNAIGHTKDNVRLA</sequence>
<dbReference type="Proteomes" id="UP000324800">
    <property type="component" value="Unassembled WGS sequence"/>
</dbReference>
<comment type="caution">
    <text evidence="1">The sequence shown here is derived from an EMBL/GenBank/DDBJ whole genome shotgun (WGS) entry which is preliminary data.</text>
</comment>
<gene>
    <name evidence="1" type="ORF">EZS28_031743</name>
</gene>
<evidence type="ECO:0000313" key="1">
    <source>
        <dbReference type="EMBL" id="KAA6372730.1"/>
    </source>
</evidence>
<dbReference type="EMBL" id="SNRW01013342">
    <property type="protein sequence ID" value="KAA6372730.1"/>
    <property type="molecule type" value="Genomic_DNA"/>
</dbReference>
<organism evidence="1 2">
    <name type="scientific">Streblomastix strix</name>
    <dbReference type="NCBI Taxonomy" id="222440"/>
    <lineage>
        <taxon>Eukaryota</taxon>
        <taxon>Metamonada</taxon>
        <taxon>Preaxostyla</taxon>
        <taxon>Oxymonadida</taxon>
        <taxon>Streblomastigidae</taxon>
        <taxon>Streblomastix</taxon>
    </lineage>
</organism>
<proteinExistence type="predicted"/>
<accession>A0A5J4URK7</accession>
<name>A0A5J4URK7_9EUKA</name>
<feature type="non-terminal residue" evidence="1">
    <location>
        <position position="148"/>
    </location>
</feature>